<dbReference type="AlphaFoldDB" id="A0A261S0Y9"/>
<dbReference type="PANTHER" id="PTHR30086:SF20">
    <property type="entry name" value="ARGININE EXPORTER PROTEIN ARGO-RELATED"/>
    <property type="match status" value="1"/>
</dbReference>
<keyword evidence="5 6" id="KW-0472">Membrane</keyword>
<feature type="transmembrane region" description="Helical" evidence="6">
    <location>
        <begin position="6"/>
        <end position="29"/>
    </location>
</feature>
<keyword evidence="2" id="KW-1003">Cell membrane</keyword>
<feature type="transmembrane region" description="Helical" evidence="6">
    <location>
        <begin position="183"/>
        <end position="200"/>
    </location>
</feature>
<name>A0A261S0Y9_9BORD</name>
<accession>A0A261S0Y9</accession>
<feature type="transmembrane region" description="Helical" evidence="6">
    <location>
        <begin position="113"/>
        <end position="136"/>
    </location>
</feature>
<evidence type="ECO:0000256" key="2">
    <source>
        <dbReference type="ARBA" id="ARBA00022475"/>
    </source>
</evidence>
<dbReference type="InterPro" id="IPR001123">
    <property type="entry name" value="LeuE-type"/>
</dbReference>
<comment type="caution">
    <text evidence="7">The sequence shown here is derived from an EMBL/GenBank/DDBJ whole genome shotgun (WGS) entry which is preliminary data.</text>
</comment>
<dbReference type="EMBL" id="NEVM01000005">
    <property type="protein sequence ID" value="OZI30835.1"/>
    <property type="molecule type" value="Genomic_DNA"/>
</dbReference>
<gene>
    <name evidence="7" type="ORF">CAL29_22950</name>
</gene>
<dbReference type="PANTHER" id="PTHR30086">
    <property type="entry name" value="ARGININE EXPORTER PROTEIN ARGO"/>
    <property type="match status" value="1"/>
</dbReference>
<dbReference type="OrthoDB" id="9804822at2"/>
<feature type="transmembrane region" description="Helical" evidence="6">
    <location>
        <begin position="142"/>
        <end position="162"/>
    </location>
</feature>
<evidence type="ECO:0000256" key="1">
    <source>
        <dbReference type="ARBA" id="ARBA00004651"/>
    </source>
</evidence>
<evidence type="ECO:0000256" key="6">
    <source>
        <dbReference type="SAM" id="Phobius"/>
    </source>
</evidence>
<organism evidence="7 8">
    <name type="scientific">Bordetella genomosp. 10</name>
    <dbReference type="NCBI Taxonomy" id="1416804"/>
    <lineage>
        <taxon>Bacteria</taxon>
        <taxon>Pseudomonadati</taxon>
        <taxon>Pseudomonadota</taxon>
        <taxon>Betaproteobacteria</taxon>
        <taxon>Burkholderiales</taxon>
        <taxon>Alcaligenaceae</taxon>
        <taxon>Bordetella</taxon>
    </lineage>
</organism>
<dbReference type="GO" id="GO:0015171">
    <property type="term" value="F:amino acid transmembrane transporter activity"/>
    <property type="evidence" value="ECO:0007669"/>
    <property type="project" value="TreeGrafter"/>
</dbReference>
<evidence type="ECO:0000256" key="4">
    <source>
        <dbReference type="ARBA" id="ARBA00022989"/>
    </source>
</evidence>
<proteinExistence type="predicted"/>
<keyword evidence="4 6" id="KW-1133">Transmembrane helix</keyword>
<protein>
    <submittedName>
        <fullName evidence="7">Lysine transporter LysE</fullName>
    </submittedName>
</protein>
<keyword evidence="8" id="KW-1185">Reference proteome</keyword>
<evidence type="ECO:0000256" key="5">
    <source>
        <dbReference type="ARBA" id="ARBA00023136"/>
    </source>
</evidence>
<comment type="subcellular location">
    <subcellularLocation>
        <location evidence="1">Cell membrane</location>
        <topology evidence="1">Multi-pass membrane protein</topology>
    </subcellularLocation>
</comment>
<sequence>MIAWKIWVLFLGYSVPMVISPGPGNTLLATAGGRHGVAGALSFWIGFEAANLLLCAVYGLGLGRILHGIPALESLLKCAGIAYLLYLAWGFFRSAATSGPAAEAVAQRLRARDGFLSVLLNPKIHSMILVMFAQFLDPGASLLGQALQLTAGFLAVCVVCHFPWIYGGQLVLRRFQSARATRIQGVLFGLCMLLVAGYVAQA</sequence>
<dbReference type="Pfam" id="PF01810">
    <property type="entry name" value="LysE"/>
    <property type="match status" value="1"/>
</dbReference>
<evidence type="ECO:0000313" key="7">
    <source>
        <dbReference type="EMBL" id="OZI30835.1"/>
    </source>
</evidence>
<evidence type="ECO:0000256" key="3">
    <source>
        <dbReference type="ARBA" id="ARBA00022692"/>
    </source>
</evidence>
<dbReference type="Proteomes" id="UP000216020">
    <property type="component" value="Unassembled WGS sequence"/>
</dbReference>
<dbReference type="GO" id="GO:0005886">
    <property type="term" value="C:plasma membrane"/>
    <property type="evidence" value="ECO:0007669"/>
    <property type="project" value="UniProtKB-SubCell"/>
</dbReference>
<feature type="transmembrane region" description="Helical" evidence="6">
    <location>
        <begin position="41"/>
        <end position="62"/>
    </location>
</feature>
<evidence type="ECO:0000313" key="8">
    <source>
        <dbReference type="Proteomes" id="UP000216020"/>
    </source>
</evidence>
<keyword evidence="3 6" id="KW-0812">Transmembrane</keyword>
<reference evidence="8" key="1">
    <citation type="submission" date="2017-05" db="EMBL/GenBank/DDBJ databases">
        <title>Complete and WGS of Bordetella genogroups.</title>
        <authorList>
            <person name="Spilker T."/>
            <person name="Lipuma J."/>
        </authorList>
    </citation>
    <scope>NUCLEOTIDE SEQUENCE [LARGE SCALE GENOMIC DNA]</scope>
    <source>
        <strain evidence="8">AU16122</strain>
    </source>
</reference>
<dbReference type="RefSeq" id="WP_094855257.1">
    <property type="nucleotide sequence ID" value="NZ_NEVM01000005.1"/>
</dbReference>